<dbReference type="InterPro" id="IPR011013">
    <property type="entry name" value="Gal_mutarotase_sf_dom"/>
</dbReference>
<dbReference type="SUPFAM" id="SSF74650">
    <property type="entry name" value="Galactose mutarotase-like"/>
    <property type="match status" value="1"/>
</dbReference>
<evidence type="ECO:0000256" key="1">
    <source>
        <dbReference type="ARBA" id="ARBA00004418"/>
    </source>
</evidence>
<dbReference type="RefSeq" id="WP_345325205.1">
    <property type="nucleotide sequence ID" value="NZ_BAABGA010000050.1"/>
</dbReference>
<dbReference type="Pfam" id="PF04349">
    <property type="entry name" value="MdoG"/>
    <property type="match status" value="1"/>
</dbReference>
<sequence length="531" mass="59842">MLRLFTALSLLLALFDGITSADSPRRQVIRSQSQSSGAATSITSFAELKTLAAATAKEKFQPRAEPPAALAQMSYEQYRDISYRPEKAVWWKDGLPFWLETFHRGFVQRDRVSLYTMEKGVTREIPFSSSNFRYRTPIAEKVVRDSGHAGIKIAGRFPGQSDGQEMLTFLGSSYFRGRSADTVYGTSARGLAVDVALPRDEEFPFFKSFWVQRPKTSDEELSILALMDSPSVSGAYQFTLTPGTTETIVDVRCSLYFRSLPEKIGLAPLTSMWMWGDGLMGPPLDNRPAVHDSDGLLIQSADDGWTWRAFARQSYPSVSQFRVGKLKGFGVLQRNRAFYHFDDHNAQYHKRPSVWVRPARGWENGVVELLELPGAHEGIDNIAAYWIPDAKPTLDSPLELDYQVSFFPGDRSNQTYVARATYFDVQRQDEFVALDIRFAGETIAKRKQGTVNVDVATIRGEVISASADRTDTGDWIAHLLVRPTEDAPVELSVTLIDAKIDAKRKLSERFVYLCPDKEPTFKYPQVYTRKE</sequence>
<feature type="domain" description="Glucan biosynthesis periplasmic MdoG C-terminal" evidence="3">
    <location>
        <begin position="44"/>
        <end position="512"/>
    </location>
</feature>
<protein>
    <submittedName>
        <fullName evidence="4">Glucan biosynthesis protein G</fullName>
    </submittedName>
</protein>
<keyword evidence="2" id="KW-0732">Signal</keyword>
<proteinExistence type="predicted"/>
<dbReference type="PANTHER" id="PTHR30504">
    <property type="entry name" value="GLUCANS BIOSYNTHESIS PROTEIN"/>
    <property type="match status" value="1"/>
</dbReference>
<comment type="caution">
    <text evidence="4">The sequence shown here is derived from an EMBL/GenBank/DDBJ whole genome shotgun (WGS) entry which is preliminary data.</text>
</comment>
<keyword evidence="5" id="KW-1185">Reference proteome</keyword>
<evidence type="ECO:0000256" key="2">
    <source>
        <dbReference type="SAM" id="SignalP"/>
    </source>
</evidence>
<feature type="signal peptide" evidence="2">
    <location>
        <begin position="1"/>
        <end position="21"/>
    </location>
</feature>
<dbReference type="InterPro" id="IPR014438">
    <property type="entry name" value="Glucan_biosyn_MdoG/MdoD"/>
</dbReference>
<dbReference type="PIRSF" id="PIRSF006281">
    <property type="entry name" value="MdoG"/>
    <property type="match status" value="1"/>
</dbReference>
<dbReference type="InterPro" id="IPR014718">
    <property type="entry name" value="GH-type_carb-bd"/>
</dbReference>
<dbReference type="Proteomes" id="UP001500840">
    <property type="component" value="Unassembled WGS sequence"/>
</dbReference>
<feature type="chain" id="PRO_5046926963" evidence="2">
    <location>
        <begin position="22"/>
        <end position="531"/>
    </location>
</feature>
<dbReference type="InterPro" id="IPR007444">
    <property type="entry name" value="Glucan_biosyn_MdoG_C"/>
</dbReference>
<comment type="subcellular location">
    <subcellularLocation>
        <location evidence="1">Periplasm</location>
    </subcellularLocation>
</comment>
<accession>A0ABP8N3L6</accession>
<name>A0ABP8N3L6_9BACT</name>
<reference evidence="5" key="1">
    <citation type="journal article" date="2019" name="Int. J. Syst. Evol. Microbiol.">
        <title>The Global Catalogue of Microorganisms (GCM) 10K type strain sequencing project: providing services to taxonomists for standard genome sequencing and annotation.</title>
        <authorList>
            <consortium name="The Broad Institute Genomics Platform"/>
            <consortium name="The Broad Institute Genome Sequencing Center for Infectious Disease"/>
            <person name="Wu L."/>
            <person name="Ma J."/>
        </authorList>
    </citation>
    <scope>NUCLEOTIDE SEQUENCE [LARGE SCALE GENOMIC DNA]</scope>
    <source>
        <strain evidence="5">JCM 17759</strain>
    </source>
</reference>
<dbReference type="PANTHER" id="PTHR30504:SF2">
    <property type="entry name" value="GLUCANS BIOSYNTHESIS PROTEIN G"/>
    <property type="match status" value="1"/>
</dbReference>
<dbReference type="Gene3D" id="2.70.98.10">
    <property type="match status" value="1"/>
</dbReference>
<dbReference type="EMBL" id="BAABGA010000050">
    <property type="protein sequence ID" value="GAA4460710.1"/>
    <property type="molecule type" value="Genomic_DNA"/>
</dbReference>
<organism evidence="4 5">
    <name type="scientific">Novipirellula rosea</name>
    <dbReference type="NCBI Taxonomy" id="1031540"/>
    <lineage>
        <taxon>Bacteria</taxon>
        <taxon>Pseudomonadati</taxon>
        <taxon>Planctomycetota</taxon>
        <taxon>Planctomycetia</taxon>
        <taxon>Pirellulales</taxon>
        <taxon>Pirellulaceae</taxon>
        <taxon>Novipirellula</taxon>
    </lineage>
</organism>
<evidence type="ECO:0000313" key="5">
    <source>
        <dbReference type="Proteomes" id="UP001500840"/>
    </source>
</evidence>
<evidence type="ECO:0000313" key="4">
    <source>
        <dbReference type="EMBL" id="GAA4460710.1"/>
    </source>
</evidence>
<gene>
    <name evidence="4" type="ORF">GCM10023156_42000</name>
</gene>
<evidence type="ECO:0000259" key="3">
    <source>
        <dbReference type="Pfam" id="PF04349"/>
    </source>
</evidence>